<dbReference type="GO" id="GO:0006310">
    <property type="term" value="P:DNA recombination"/>
    <property type="evidence" value="ECO:0007669"/>
    <property type="project" value="UniProtKB-KW"/>
</dbReference>
<dbReference type="RefSeq" id="WP_306274155.1">
    <property type="nucleotide sequence ID" value="NZ_CP063415.1"/>
</dbReference>
<evidence type="ECO:0000259" key="4">
    <source>
        <dbReference type="PROSITE" id="PS51898"/>
    </source>
</evidence>
<dbReference type="InterPro" id="IPR002104">
    <property type="entry name" value="Integrase_catalytic"/>
</dbReference>
<dbReference type="InterPro" id="IPR013762">
    <property type="entry name" value="Integrase-like_cat_sf"/>
</dbReference>
<dbReference type="GO" id="GO:0015074">
    <property type="term" value="P:DNA integration"/>
    <property type="evidence" value="ECO:0007669"/>
    <property type="project" value="UniProtKB-KW"/>
</dbReference>
<evidence type="ECO:0000256" key="1">
    <source>
        <dbReference type="ARBA" id="ARBA00004496"/>
    </source>
</evidence>
<name>A0AB38R6B8_PARTM</name>
<proteinExistence type="predicted"/>
<dbReference type="EMBL" id="CP063415">
    <property type="protein sequence ID" value="UOE78366.1"/>
    <property type="molecule type" value="Genomic_DNA"/>
</dbReference>
<accession>A0AB38R6B8</accession>
<dbReference type="Gene3D" id="1.10.443.10">
    <property type="entry name" value="Intergrase catalytic core"/>
    <property type="match status" value="1"/>
</dbReference>
<evidence type="ECO:0000313" key="6">
    <source>
        <dbReference type="Proteomes" id="UP001058458"/>
    </source>
</evidence>
<evidence type="ECO:0000256" key="3">
    <source>
        <dbReference type="ARBA" id="ARBA00023172"/>
    </source>
</evidence>
<dbReference type="AlphaFoldDB" id="A0AB38R6B8"/>
<dbReference type="InterPro" id="IPR050090">
    <property type="entry name" value="Tyrosine_recombinase_XerCD"/>
</dbReference>
<evidence type="ECO:0000313" key="5">
    <source>
        <dbReference type="EMBL" id="UOE78366.1"/>
    </source>
</evidence>
<dbReference type="InterPro" id="IPR011010">
    <property type="entry name" value="DNA_brk_join_enz"/>
</dbReference>
<gene>
    <name evidence="5" type="ORF">IMI45_19955</name>
</gene>
<feature type="domain" description="Tyr recombinase" evidence="4">
    <location>
        <begin position="1"/>
        <end position="142"/>
    </location>
</feature>
<dbReference type="GO" id="GO:0005737">
    <property type="term" value="C:cytoplasm"/>
    <property type="evidence" value="ECO:0007669"/>
    <property type="project" value="UniProtKB-SubCell"/>
</dbReference>
<keyword evidence="2" id="KW-0229">DNA integration</keyword>
<dbReference type="PANTHER" id="PTHR30349">
    <property type="entry name" value="PHAGE INTEGRASE-RELATED"/>
    <property type="match status" value="1"/>
</dbReference>
<comment type="subcellular location">
    <subcellularLocation>
        <location evidence="1">Cytoplasm</location>
    </subcellularLocation>
</comment>
<dbReference type="Pfam" id="PF00589">
    <property type="entry name" value="Phage_integrase"/>
    <property type="match status" value="1"/>
</dbReference>
<dbReference type="Proteomes" id="UP001058458">
    <property type="component" value="Plasmid unnamed1"/>
</dbReference>
<evidence type="ECO:0000256" key="2">
    <source>
        <dbReference type="ARBA" id="ARBA00022908"/>
    </source>
</evidence>
<dbReference type="PROSITE" id="PS51898">
    <property type="entry name" value="TYR_RECOMBINASE"/>
    <property type="match status" value="1"/>
</dbReference>
<dbReference type="SUPFAM" id="SSF56349">
    <property type="entry name" value="DNA breaking-rejoining enzymes"/>
    <property type="match status" value="1"/>
</dbReference>
<organism evidence="5 6">
    <name type="scientific">Parageobacillus thermoglucosidasius</name>
    <name type="common">Geobacillus thermoglucosidasius</name>
    <dbReference type="NCBI Taxonomy" id="1426"/>
    <lineage>
        <taxon>Bacteria</taxon>
        <taxon>Bacillati</taxon>
        <taxon>Bacillota</taxon>
        <taxon>Bacilli</taxon>
        <taxon>Bacillales</taxon>
        <taxon>Anoxybacillaceae</taxon>
        <taxon>Parageobacillus</taxon>
    </lineage>
</organism>
<reference evidence="5" key="1">
    <citation type="submission" date="2020-10" db="EMBL/GenBank/DDBJ databases">
        <authorList>
            <person name="Delgado J.A."/>
            <person name="Gonzalez J.M."/>
        </authorList>
    </citation>
    <scope>NUCLEOTIDE SEQUENCE</scope>
    <source>
        <strain evidence="5">23.6</strain>
        <plasmid evidence="5">unnamed1</plasmid>
    </source>
</reference>
<keyword evidence="5" id="KW-0614">Plasmid</keyword>
<dbReference type="GO" id="GO:0003677">
    <property type="term" value="F:DNA binding"/>
    <property type="evidence" value="ECO:0007669"/>
    <property type="project" value="InterPro"/>
</dbReference>
<keyword evidence="3" id="KW-0233">DNA recombination</keyword>
<protein>
    <submittedName>
        <fullName evidence="5">Tyrosine-type recombinase/integrase</fullName>
    </submittedName>
</protein>
<dbReference type="PANTHER" id="PTHR30349:SF77">
    <property type="entry name" value="TYROSINE RECOMBINASE XERC"/>
    <property type="match status" value="1"/>
</dbReference>
<geneLocation type="plasmid" evidence="5 6">
    <name>unnamed1</name>
</geneLocation>
<sequence length="153" mass="17393">MANLTLGDIDFKKAQIDIVRKGNKQDTINVLPSSLEDLKNYLGVRKERYKATDEDVCVFLSKYGGKAQPISVRTIQNNIKKYTKAFSGKTLSPHKLRHTFASEWLRSGGELVLLRDQLGHNSIETTAKYTNLDNEEAKKVINRMDTLFEDDTN</sequence>